<dbReference type="Proteomes" id="UP001159387">
    <property type="component" value="Unassembled WGS sequence"/>
</dbReference>
<gene>
    <name evidence="2" type="ORF">NWP17_11965</name>
</gene>
<evidence type="ECO:0000256" key="1">
    <source>
        <dbReference type="SAM" id="SignalP"/>
    </source>
</evidence>
<evidence type="ECO:0000313" key="3">
    <source>
        <dbReference type="Proteomes" id="UP001159387"/>
    </source>
</evidence>
<dbReference type="AlphaFoldDB" id="A0AA43GTJ5"/>
<feature type="signal peptide" evidence="1">
    <location>
        <begin position="1"/>
        <end position="26"/>
    </location>
</feature>
<keyword evidence="3" id="KW-1185">Reference proteome</keyword>
<protein>
    <submittedName>
        <fullName evidence="2">Uncharacterized protein</fullName>
    </submittedName>
</protein>
<proteinExistence type="predicted"/>
<comment type="caution">
    <text evidence="2">The sequence shown here is derived from an EMBL/GenBank/DDBJ whole genome shotgun (WGS) entry which is preliminary data.</text>
</comment>
<accession>A0AA43GTJ5</accession>
<organism evidence="2 3">
    <name type="scientific">Chrysosporum bergii ANA360D</name>
    <dbReference type="NCBI Taxonomy" id="617107"/>
    <lineage>
        <taxon>Bacteria</taxon>
        <taxon>Bacillati</taxon>
        <taxon>Cyanobacteriota</taxon>
        <taxon>Cyanophyceae</taxon>
        <taxon>Nostocales</taxon>
        <taxon>Nodulariaceae</taxon>
        <taxon>Chrysosporum</taxon>
    </lineage>
</organism>
<evidence type="ECO:0000313" key="2">
    <source>
        <dbReference type="EMBL" id="MDH6061145.1"/>
    </source>
</evidence>
<sequence>MKTSRILKVVPPALVMSWLLTEASLAQVPRLHIEANLKSEPLVLNGISGGAVFSTCGNISNTPNQIIHLTKPLPYLRLTVDGSGQPTLLIDGPGGRFCVLADNYSESKPELAGYFMPGEYLLYIGQLSPGQHDYNLLISQQKKPIK</sequence>
<dbReference type="EMBL" id="JANQDH010000078">
    <property type="protein sequence ID" value="MDH6061145.1"/>
    <property type="molecule type" value="Genomic_DNA"/>
</dbReference>
<name>A0AA43GTJ5_9CYAN</name>
<reference evidence="2 3" key="1">
    <citation type="journal article" date="2023" name="J. Phycol.">
        <title>Chrysosporum ovalisporum is synonymous with the true-branching cyanobacterium Umezakia natans (Nostocales/Aphanizomenonaceae).</title>
        <authorList>
            <person name="McGregor G.B."/>
            <person name="Sendall B.C."/>
            <person name="Niiyama Y."/>
            <person name="Tuji A."/>
            <person name="Willis A."/>
        </authorList>
    </citation>
    <scope>NUCLEOTIDE SEQUENCE [LARGE SCALE GENOMIC DNA]</scope>
    <source>
        <strain evidence="2 3">ANA360D</strain>
    </source>
</reference>
<dbReference type="RefSeq" id="WP_280655127.1">
    <property type="nucleotide sequence ID" value="NZ_JANQDH010000078.1"/>
</dbReference>
<feature type="chain" id="PRO_5041213844" evidence="1">
    <location>
        <begin position="27"/>
        <end position="146"/>
    </location>
</feature>
<keyword evidence="1" id="KW-0732">Signal</keyword>